<dbReference type="Proteomes" id="UP000236536">
    <property type="component" value="Chromosome"/>
</dbReference>
<gene>
    <name evidence="1" type="ORF">PhaeoP66_00049</name>
</gene>
<organism evidence="1 2">
    <name type="scientific">Phaeobacter inhibens</name>
    <dbReference type="NCBI Taxonomy" id="221822"/>
    <lineage>
        <taxon>Bacteria</taxon>
        <taxon>Pseudomonadati</taxon>
        <taxon>Pseudomonadota</taxon>
        <taxon>Alphaproteobacteria</taxon>
        <taxon>Rhodobacterales</taxon>
        <taxon>Roseobacteraceae</taxon>
        <taxon>Phaeobacter</taxon>
    </lineage>
</organism>
<name>A0ABN5GGL9_9RHOB</name>
<reference evidence="1 2" key="2">
    <citation type="journal article" date="2017" name="Int. J. Syst. Evol. Microbiol.">
        <title>Adaptation of Surface-Associated Bacteria to the Open Ocean: A Genomically Distinct Subpopulation of Phaeobacter gallaeciensis Colonizes Pacific Mesozooplankton.</title>
        <authorList>
            <person name="Freese H.M."/>
            <person name="Methner A."/>
            <person name="Overmann J."/>
        </authorList>
    </citation>
    <scope>NUCLEOTIDE SEQUENCE [LARGE SCALE GENOMIC DNA]</scope>
    <source>
        <strain evidence="1 2">P66</strain>
    </source>
</reference>
<dbReference type="RefSeq" id="WP_102873421.1">
    <property type="nucleotide sequence ID" value="NZ_CP010599.1"/>
</dbReference>
<protein>
    <submittedName>
        <fullName evidence="1">Uncharacterized protein</fullName>
    </submittedName>
</protein>
<proteinExistence type="predicted"/>
<accession>A0ABN5GGL9</accession>
<evidence type="ECO:0000313" key="1">
    <source>
        <dbReference type="EMBL" id="AUQ92880.1"/>
    </source>
</evidence>
<sequence>MTTPILALWQRGVHLNQAPYSFAPKADKEEHQRLHKVSAIDAMAASVDNLKAEGRYGPSALQEILEGPQKILSARTEWDDRMRKFILYHLKQGNLFGYGFEPPRKMDSQPVEIPASYWNGRIQWNKANLSSQGLELIEIRVVSRQLRDTVLNVGNEDHTAPPAAGRPTVGPAIKAAFTALQKAGEIDVDASQQSHYPKVRAWLKQNVPNLSVPAEEISDKTMQKHFSNPFNILRKSSKL</sequence>
<keyword evidence="2" id="KW-1185">Reference proteome</keyword>
<evidence type="ECO:0000313" key="2">
    <source>
        <dbReference type="Proteomes" id="UP000236536"/>
    </source>
</evidence>
<reference evidence="1 2" key="1">
    <citation type="journal article" date="2017" name="Genome Biol. Evol.">
        <title>Trajectories and Drivers of Genome Evolution in Surface-Associated Marine Phaeobacter.</title>
        <authorList>
            <person name="Freese H.M."/>
            <person name="Sikorski J."/>
            <person name="Bunk B."/>
            <person name="Scheuner C."/>
            <person name="Meier-Kolthoff J.P."/>
            <person name="Sproer C."/>
            <person name="Gram L."/>
            <person name="Overmann J."/>
        </authorList>
    </citation>
    <scope>NUCLEOTIDE SEQUENCE [LARGE SCALE GENOMIC DNA]</scope>
    <source>
        <strain evidence="1 2">P66</strain>
    </source>
</reference>
<dbReference type="EMBL" id="CP010705">
    <property type="protein sequence ID" value="AUQ92880.1"/>
    <property type="molecule type" value="Genomic_DNA"/>
</dbReference>